<dbReference type="Proteomes" id="UP000273684">
    <property type="component" value="Genome"/>
</dbReference>
<dbReference type="EMBL" id="KX686117">
    <property type="protein sequence ID" value="ASV62867.1"/>
    <property type="molecule type" value="Genomic_DNA"/>
</dbReference>
<dbReference type="EMBL" id="KU216744">
    <property type="protein sequence ID" value="ALZ45790.1"/>
    <property type="molecule type" value="Genomic_DNA"/>
</dbReference>
<reference evidence="2" key="5">
    <citation type="submission" date="2018-06" db="EMBL/GenBank/DDBJ databases">
        <authorList>
            <person name="Zhirakovskaya E."/>
        </authorList>
    </citation>
    <scope>NUCLEOTIDE SEQUENCE</scope>
    <source>
        <strain evidence="2">MEX2008</strain>
    </source>
</reference>
<proteinExistence type="predicted"/>
<dbReference type="Proteomes" id="UP000281424">
    <property type="component" value="Segment"/>
</dbReference>
<reference evidence="3" key="4">
    <citation type="journal article" date="2017" name="Virusdisease">
        <title>Characterization and prevalence of a novel white spot syndrome viral genotype in naturally infected wild crayfish, Procambarus clarkii, in Shanghai, China.</title>
        <authorList>
            <person name="Jiang L."/>
            <person name="Xiao J."/>
            <person name="Liu L."/>
            <person name="Pan Y."/>
            <person name="Yan S."/>
            <person name="Wang Y."/>
        </authorList>
    </citation>
    <scope>NUCLEOTIDE SEQUENCE [LARGE SCALE GENOMIC DNA]</scope>
    <source>
        <strain evidence="3">PC</strain>
    </source>
</reference>
<accession>K7XBB2</accession>
<protein>
    <submittedName>
        <fullName evidence="1">ORF139</fullName>
    </submittedName>
</protein>
<dbReference type="Proteomes" id="UP000277283">
    <property type="component" value="Segment"/>
</dbReference>
<evidence type="ECO:0000313" key="5">
    <source>
        <dbReference type="Proteomes" id="UP000277283"/>
    </source>
</evidence>
<evidence type="ECO:0000313" key="2">
    <source>
        <dbReference type="EMBL" id="ALZ45790.1"/>
    </source>
</evidence>
<evidence type="ECO:0000313" key="1">
    <source>
        <dbReference type="EMBL" id="AFX59657.1"/>
    </source>
</evidence>
<sequence>MSWLLLLLLLFEVVGYGICSLLEGRRTTVGDVMFQYVLHRSVGLLSRIRKCIHPIFI</sequence>
<reference evidence="1" key="1">
    <citation type="submission" date="2012-08" db="EMBL/GenBank/DDBJ databases">
        <title>Cassytha pubescens and C. glabella (Lauraceae) are not disjunctly distributed between Australia and the Ryukyu Archipelago of Japan - evidence from morphological and molecular data.</title>
        <authorList>
            <person name="Kokubugata G."/>
            <person name="Nakamura K."/>
            <person name="Forster P.I."/>
            <person name="Wilson G.W."/>
            <person name="Holland A.E."/>
            <person name="Hirayama Y."/>
            <person name="Yokota M."/>
        </authorList>
    </citation>
    <scope>NUCLEOTIDE SEQUENCE</scope>
    <source>
        <strain evidence="1">K-LV1</strain>
    </source>
</reference>
<name>K7XBB2_9VIRU</name>
<reference evidence="5" key="2">
    <citation type="submission" date="2012-08" db="EMBL/GenBank/DDBJ databases">
        <authorList>
            <person name="Choi T.-J."/>
        </authorList>
    </citation>
    <scope>NUCLEOTIDE SEQUENCE [LARGE SCALE GENOMIC DNA]</scope>
    <source>
        <strain evidence="5">K-LV1</strain>
    </source>
</reference>
<organism evidence="1 5">
    <name type="scientific">White spot syndrome virus</name>
    <dbReference type="NCBI Taxonomy" id="342409"/>
    <lineage>
        <taxon>Viruses</taxon>
        <taxon>Viruses incertae sedis</taxon>
        <taxon>Naldaviricetes</taxon>
        <taxon>Nimaviridae</taxon>
        <taxon>Whispovirus</taxon>
    </lineage>
</organism>
<evidence type="ECO:0000313" key="4">
    <source>
        <dbReference type="Proteomes" id="UP000273684"/>
    </source>
</evidence>
<dbReference type="EMBL" id="JX515788">
    <property type="protein sequence ID" value="AFX59657.1"/>
    <property type="molecule type" value="Genomic_DNA"/>
</dbReference>
<gene>
    <name evidence="1" type="ORF">wssv_02800</name>
</gene>
<reference evidence="2 4" key="3">
    <citation type="journal article" date="2016" name="Genome Announc.">
        <title>Draft Genome Sequence of White Spot Syndrome Virus Isolated from Cultured Litopenaeus vannamei in Mexico.</title>
        <authorList>
            <person name="Rodriguez-Anaya L.Z."/>
            <person name="Gonzalez-Galaviz J.R."/>
            <person name="Casillas-Hernandez R."/>
            <person name="Lares-Villa F."/>
            <person name="Estrada K."/>
            <person name="Ibarra-Gamez J.C."/>
            <person name="Sanchez-Flores A."/>
        </authorList>
    </citation>
    <scope>NUCLEOTIDE SEQUENCE [LARGE SCALE GENOMIC DNA]</scope>
    <source>
        <strain evidence="2 4">MEX2008</strain>
    </source>
</reference>
<evidence type="ECO:0000313" key="3">
    <source>
        <dbReference type="EMBL" id="ASV62867.1"/>
    </source>
</evidence>